<evidence type="ECO:0000256" key="1">
    <source>
        <dbReference type="SAM" id="Phobius"/>
    </source>
</evidence>
<sequence length="154" mass="16789">MAPTNINPSLLKPLVGWSIVHLIAAAGMFGDTYGTPLAVGDMEYRWFFATIYLCAGLVPVASLLNERLQMVPVTPAHTMGIAFGLYVFLIGIQVGQLPIDDVRLLTGGWAAIGGGLCLIVFNRRLQLARNAQAKRDEDELVRRIAAAVRVELQR</sequence>
<keyword evidence="1" id="KW-1133">Transmembrane helix</keyword>
<evidence type="ECO:0000313" key="2">
    <source>
        <dbReference type="EMBL" id="SFN62402.1"/>
    </source>
</evidence>
<gene>
    <name evidence="2" type="ORF">SAMN05216219_1497</name>
</gene>
<keyword evidence="3" id="KW-1185">Reference proteome</keyword>
<dbReference type="Proteomes" id="UP000198867">
    <property type="component" value="Unassembled WGS sequence"/>
</dbReference>
<dbReference type="EMBL" id="FOVM01000003">
    <property type="protein sequence ID" value="SFN62402.1"/>
    <property type="molecule type" value="Genomic_DNA"/>
</dbReference>
<proteinExistence type="predicted"/>
<dbReference type="STRING" id="995034.SAMN05216219_1497"/>
<protein>
    <submittedName>
        <fullName evidence="2">Uncharacterized protein</fullName>
    </submittedName>
</protein>
<feature type="transmembrane region" description="Helical" evidence="1">
    <location>
        <begin position="14"/>
        <end position="34"/>
    </location>
</feature>
<evidence type="ECO:0000313" key="3">
    <source>
        <dbReference type="Proteomes" id="UP000198867"/>
    </source>
</evidence>
<keyword evidence="1" id="KW-0812">Transmembrane</keyword>
<organism evidence="2 3">
    <name type="scientific">Mycetocola miduiensis</name>
    <dbReference type="NCBI Taxonomy" id="995034"/>
    <lineage>
        <taxon>Bacteria</taxon>
        <taxon>Bacillati</taxon>
        <taxon>Actinomycetota</taxon>
        <taxon>Actinomycetes</taxon>
        <taxon>Micrococcales</taxon>
        <taxon>Microbacteriaceae</taxon>
        <taxon>Mycetocola</taxon>
    </lineage>
</organism>
<feature type="transmembrane region" description="Helical" evidence="1">
    <location>
        <begin position="76"/>
        <end position="96"/>
    </location>
</feature>
<dbReference type="RefSeq" id="WP_143095026.1">
    <property type="nucleotide sequence ID" value="NZ_FOVM01000003.1"/>
</dbReference>
<reference evidence="3" key="1">
    <citation type="submission" date="2016-10" db="EMBL/GenBank/DDBJ databases">
        <authorList>
            <person name="Varghese N."/>
            <person name="Submissions S."/>
        </authorList>
    </citation>
    <scope>NUCLEOTIDE SEQUENCE [LARGE SCALE GENOMIC DNA]</scope>
    <source>
        <strain evidence="3">CGMCC 1.11101</strain>
    </source>
</reference>
<name>A0A1I5AJ40_9MICO</name>
<keyword evidence="1" id="KW-0472">Membrane</keyword>
<dbReference type="AlphaFoldDB" id="A0A1I5AJ40"/>
<feature type="transmembrane region" description="Helical" evidence="1">
    <location>
        <begin position="46"/>
        <end position="64"/>
    </location>
</feature>
<feature type="transmembrane region" description="Helical" evidence="1">
    <location>
        <begin position="102"/>
        <end position="121"/>
    </location>
</feature>
<accession>A0A1I5AJ40</accession>